<accession>A0A2Z6RTJ7</accession>
<proteinExistence type="predicted"/>
<dbReference type="Proteomes" id="UP000615446">
    <property type="component" value="Unassembled WGS sequence"/>
</dbReference>
<evidence type="ECO:0000313" key="3">
    <source>
        <dbReference type="Proteomes" id="UP000247702"/>
    </source>
</evidence>
<dbReference type="AlphaFoldDB" id="A0A2Z6RTJ7"/>
<comment type="caution">
    <text evidence="1">The sequence shown here is derived from an EMBL/GenBank/DDBJ whole genome shotgun (WGS) entry which is preliminary data.</text>
</comment>
<reference evidence="2" key="2">
    <citation type="submission" date="2019-10" db="EMBL/GenBank/DDBJ databases">
        <title>Conservation and host-specific expression of non-tandemly repeated heterogenous ribosome RNA gene in arbuscular mycorrhizal fungi.</title>
        <authorList>
            <person name="Maeda T."/>
            <person name="Kobayashi Y."/>
            <person name="Nakagawa T."/>
            <person name="Ezawa T."/>
            <person name="Yamaguchi K."/>
            <person name="Bino T."/>
            <person name="Nishimoto Y."/>
            <person name="Shigenobu S."/>
            <person name="Kawaguchi M."/>
        </authorList>
    </citation>
    <scope>NUCLEOTIDE SEQUENCE</scope>
    <source>
        <strain evidence="2">HR1</strain>
    </source>
</reference>
<name>A0A2Z6RTJ7_9GLOM</name>
<keyword evidence="3" id="KW-1185">Reference proteome</keyword>
<dbReference type="EMBL" id="BEXD01003613">
    <property type="protein sequence ID" value="GBC01595.1"/>
    <property type="molecule type" value="Genomic_DNA"/>
</dbReference>
<dbReference type="Proteomes" id="UP000247702">
    <property type="component" value="Unassembled WGS sequence"/>
</dbReference>
<reference evidence="1 3" key="1">
    <citation type="submission" date="2017-11" db="EMBL/GenBank/DDBJ databases">
        <title>The genome of Rhizophagus clarus HR1 reveals common genetic basis of auxotrophy among arbuscular mycorrhizal fungi.</title>
        <authorList>
            <person name="Kobayashi Y."/>
        </authorList>
    </citation>
    <scope>NUCLEOTIDE SEQUENCE [LARGE SCALE GENOMIC DNA]</scope>
    <source>
        <strain evidence="1 3">HR1</strain>
    </source>
</reference>
<organism evidence="1 3">
    <name type="scientific">Rhizophagus clarus</name>
    <dbReference type="NCBI Taxonomy" id="94130"/>
    <lineage>
        <taxon>Eukaryota</taxon>
        <taxon>Fungi</taxon>
        <taxon>Fungi incertae sedis</taxon>
        <taxon>Mucoromycota</taxon>
        <taxon>Glomeromycotina</taxon>
        <taxon>Glomeromycetes</taxon>
        <taxon>Glomerales</taxon>
        <taxon>Glomeraceae</taxon>
        <taxon>Rhizophagus</taxon>
    </lineage>
</organism>
<dbReference type="EMBL" id="BLAL01000156">
    <property type="protein sequence ID" value="GES85671.1"/>
    <property type="molecule type" value="Genomic_DNA"/>
</dbReference>
<dbReference type="OrthoDB" id="2403728at2759"/>
<gene>
    <name evidence="2" type="ORF">RCL2_001277500</name>
    <name evidence="1" type="ORF">RclHR1_04250011</name>
</gene>
<evidence type="ECO:0000313" key="2">
    <source>
        <dbReference type="EMBL" id="GES85671.1"/>
    </source>
</evidence>
<sequence>MAQMHSYLIINMLKYINDEITLEELDKILNQVALSINNGIDMFDDENDENLVNFEDINEIEEAVDLEGVNNNELEITNFIDLSTSLLNNKKDEKDEEVSIMNHGDLNFDDDELINRFEESI</sequence>
<evidence type="ECO:0000313" key="1">
    <source>
        <dbReference type="EMBL" id="GBC01595.1"/>
    </source>
</evidence>
<protein>
    <submittedName>
        <fullName evidence="1">Uncharacterized protein</fullName>
    </submittedName>
</protein>